<name>A0A5A7QX05_STRAF</name>
<dbReference type="OrthoDB" id="2021186at2759"/>
<dbReference type="Proteomes" id="UP000325081">
    <property type="component" value="Unassembled WGS sequence"/>
</dbReference>
<evidence type="ECO:0000259" key="2">
    <source>
        <dbReference type="SMART" id="SM01406"/>
    </source>
</evidence>
<dbReference type="CDD" id="cd22265">
    <property type="entry name" value="UDM1_RNF168"/>
    <property type="match status" value="1"/>
</dbReference>
<dbReference type="InterPro" id="IPR029523">
    <property type="entry name" value="INO80B/Ies2"/>
</dbReference>
<protein>
    <submittedName>
        <fullName evidence="3">HIT zinc finger</fullName>
    </submittedName>
</protein>
<feature type="domain" description="INO80 complex subunit B-like conserved region" evidence="2">
    <location>
        <begin position="406"/>
        <end position="490"/>
    </location>
</feature>
<evidence type="ECO:0000256" key="1">
    <source>
        <dbReference type="SAM" id="MobiDB-lite"/>
    </source>
</evidence>
<dbReference type="InterPro" id="IPR007529">
    <property type="entry name" value="Znf_HIT"/>
</dbReference>
<feature type="compositionally biased region" description="Basic and acidic residues" evidence="1">
    <location>
        <begin position="442"/>
        <end position="459"/>
    </location>
</feature>
<dbReference type="SMART" id="SM01406">
    <property type="entry name" value="PAPA-1"/>
    <property type="match status" value="1"/>
</dbReference>
<gene>
    <name evidence="3" type="ORF">STAS_26702</name>
</gene>
<feature type="compositionally biased region" description="Polar residues" evidence="1">
    <location>
        <begin position="185"/>
        <end position="195"/>
    </location>
</feature>
<feature type="compositionally biased region" description="Basic and acidic residues" evidence="1">
    <location>
        <begin position="411"/>
        <end position="435"/>
    </location>
</feature>
<dbReference type="AlphaFoldDB" id="A0A5A7QX05"/>
<dbReference type="GO" id="GO:0031011">
    <property type="term" value="C:Ino80 complex"/>
    <property type="evidence" value="ECO:0007669"/>
    <property type="project" value="InterPro"/>
</dbReference>
<feature type="region of interest" description="Disordered" evidence="1">
    <location>
        <begin position="177"/>
        <end position="197"/>
    </location>
</feature>
<dbReference type="Pfam" id="PF04795">
    <property type="entry name" value="PAPA-1"/>
    <property type="match status" value="1"/>
</dbReference>
<evidence type="ECO:0000313" key="4">
    <source>
        <dbReference type="Proteomes" id="UP000325081"/>
    </source>
</evidence>
<reference evidence="4" key="1">
    <citation type="journal article" date="2019" name="Curr. Biol.">
        <title>Genome Sequence of Striga asiatica Provides Insight into the Evolution of Plant Parasitism.</title>
        <authorList>
            <person name="Yoshida S."/>
            <person name="Kim S."/>
            <person name="Wafula E.K."/>
            <person name="Tanskanen J."/>
            <person name="Kim Y.M."/>
            <person name="Honaas L."/>
            <person name="Yang Z."/>
            <person name="Spallek T."/>
            <person name="Conn C.E."/>
            <person name="Ichihashi Y."/>
            <person name="Cheong K."/>
            <person name="Cui S."/>
            <person name="Der J.P."/>
            <person name="Gundlach H."/>
            <person name="Jiao Y."/>
            <person name="Hori C."/>
            <person name="Ishida J.K."/>
            <person name="Kasahara H."/>
            <person name="Kiba T."/>
            <person name="Kim M.S."/>
            <person name="Koo N."/>
            <person name="Laohavisit A."/>
            <person name="Lee Y.H."/>
            <person name="Lumba S."/>
            <person name="McCourt P."/>
            <person name="Mortimer J.C."/>
            <person name="Mutuku J.M."/>
            <person name="Nomura T."/>
            <person name="Sasaki-Sekimoto Y."/>
            <person name="Seto Y."/>
            <person name="Wang Y."/>
            <person name="Wakatake T."/>
            <person name="Sakakibara H."/>
            <person name="Demura T."/>
            <person name="Yamaguchi S."/>
            <person name="Yoneyama K."/>
            <person name="Manabe R.I."/>
            <person name="Nelson D.C."/>
            <person name="Schulman A.H."/>
            <person name="Timko M.P."/>
            <person name="dePamphilis C.W."/>
            <person name="Choi D."/>
            <person name="Shirasu K."/>
        </authorList>
    </citation>
    <scope>NUCLEOTIDE SEQUENCE [LARGE SCALE GENOMIC DNA]</scope>
    <source>
        <strain evidence="4">cv. UVA1</strain>
    </source>
</reference>
<feature type="region of interest" description="Disordered" evidence="1">
    <location>
        <begin position="411"/>
        <end position="464"/>
    </location>
</feature>
<evidence type="ECO:0000313" key="3">
    <source>
        <dbReference type="EMBL" id="GER49456.1"/>
    </source>
</evidence>
<dbReference type="PANTHER" id="PTHR21561">
    <property type="entry name" value="INO80 COMPLEX SUBUNIT B"/>
    <property type="match status" value="1"/>
</dbReference>
<dbReference type="EMBL" id="BKCP01008626">
    <property type="protein sequence ID" value="GER49456.1"/>
    <property type="molecule type" value="Genomic_DNA"/>
</dbReference>
<sequence>MDNSGDFGPTDTATSRPMRRRRSNLIHRPLNESEVHQEYRDSISLSSTPSDHVSEEGNNILNQTVNWQKEPGSTLSISMPSYANLAGTDTVQQLYDERDVIEETIDFKRSVEDNNAKADNWTMNKNKMNVLDLNPPVTSSGGTGTGKKFSTVKLKVGGVTHTIQNISDSNGSSVCVTSTTKSTAPDATNPQQKLSSELDQKVSLRGLPWKDFSRTGFSFRKMGSLGVDVIEDSVKLAKKHSRPSISKSNKFLTDELYDEEEDDEIRYLKKLKATRSVSYDSAEYEEENRGKKLRKISKVMERHIPDIDSVKGRKSLRPVRASEDYDYVEEDELVSDGETENKNKKQRKEQIGVVEYSNKSSITTRRKAILTSRDMSLGVHFSSIQFPDGLPPVPPRKPKEQVSEVEQQLKRAEAAQRRRIQNEKAARESEAEAIRKILGQDSSRKRREEKIKRRQEELAQRTANDSAVATNAVRWVMGPSGTVVTFPDEIGLPSIFEPKLCSYPPPREKCAGPTCTNVYKYRDSKSNLPLCSLGCYKAINDKAQPLPTC</sequence>
<keyword evidence="4" id="KW-1185">Reference proteome</keyword>
<dbReference type="Pfam" id="PF04438">
    <property type="entry name" value="zf-HIT"/>
    <property type="match status" value="1"/>
</dbReference>
<organism evidence="3 4">
    <name type="scientific">Striga asiatica</name>
    <name type="common">Asiatic witchweed</name>
    <name type="synonym">Buchnera asiatica</name>
    <dbReference type="NCBI Taxonomy" id="4170"/>
    <lineage>
        <taxon>Eukaryota</taxon>
        <taxon>Viridiplantae</taxon>
        <taxon>Streptophyta</taxon>
        <taxon>Embryophyta</taxon>
        <taxon>Tracheophyta</taxon>
        <taxon>Spermatophyta</taxon>
        <taxon>Magnoliopsida</taxon>
        <taxon>eudicotyledons</taxon>
        <taxon>Gunneridae</taxon>
        <taxon>Pentapetalae</taxon>
        <taxon>asterids</taxon>
        <taxon>lamiids</taxon>
        <taxon>Lamiales</taxon>
        <taxon>Orobanchaceae</taxon>
        <taxon>Buchnereae</taxon>
        <taxon>Striga</taxon>
    </lineage>
</organism>
<proteinExistence type="predicted"/>
<dbReference type="PANTHER" id="PTHR21561:SF25">
    <property type="entry name" value="OS03G0811500 PROTEIN"/>
    <property type="match status" value="1"/>
</dbReference>
<comment type="caution">
    <text evidence="3">The sequence shown here is derived from an EMBL/GenBank/DDBJ whole genome shotgun (WGS) entry which is preliminary data.</text>
</comment>
<accession>A0A5A7QX05</accession>
<dbReference type="InterPro" id="IPR006880">
    <property type="entry name" value="INO80B_C"/>
</dbReference>
<dbReference type="CDD" id="cd23021">
    <property type="entry name" value="zf-HIT_IN80B"/>
    <property type="match status" value="1"/>
</dbReference>
<dbReference type="GO" id="GO:0006338">
    <property type="term" value="P:chromatin remodeling"/>
    <property type="evidence" value="ECO:0007669"/>
    <property type="project" value="InterPro"/>
</dbReference>
<feature type="region of interest" description="Disordered" evidence="1">
    <location>
        <begin position="1"/>
        <end position="37"/>
    </location>
</feature>